<dbReference type="InterPro" id="IPR050165">
    <property type="entry name" value="DHAD_IlvD/Edd"/>
</dbReference>
<comment type="caution">
    <text evidence="4">The sequence shown here is derived from an EMBL/GenBank/DDBJ whole genome shotgun (WGS) entry which is preliminary data.</text>
</comment>
<dbReference type="STRING" id="5098.A0A507R3H6"/>
<dbReference type="GO" id="GO:0004160">
    <property type="term" value="F:dihydroxy-acid dehydratase activity"/>
    <property type="evidence" value="ECO:0007669"/>
    <property type="project" value="TreeGrafter"/>
</dbReference>
<dbReference type="PANTHER" id="PTHR21000:SF13">
    <property type="entry name" value="DIHYDROXY-ACID DEHYDRATASE"/>
    <property type="match status" value="1"/>
</dbReference>
<protein>
    <recommendedName>
        <fullName evidence="3">Dihydroxy-acid/6-phosphogluconate dehydratase N-terminal domain-containing protein</fullName>
    </recommendedName>
</protein>
<gene>
    <name evidence="4" type="ORF">MPDQ_003051</name>
</gene>
<dbReference type="Proteomes" id="UP000319663">
    <property type="component" value="Unassembled WGS sequence"/>
</dbReference>
<sequence length="110" mass="12078">MASSNTEATQYTSSTPSTEAKYINFPSLHLTRNMRMAMPFAAGIPDRDTLTKSLQVGIASVWWEGNPCNMHFLDLGKTVKKAIADRGMIGWQYNTIGVSDGITMGTEGMR</sequence>
<organism evidence="4 5">
    <name type="scientific">Monascus purpureus</name>
    <name type="common">Red mold</name>
    <name type="synonym">Monascus anka</name>
    <dbReference type="NCBI Taxonomy" id="5098"/>
    <lineage>
        <taxon>Eukaryota</taxon>
        <taxon>Fungi</taxon>
        <taxon>Dikarya</taxon>
        <taxon>Ascomycota</taxon>
        <taxon>Pezizomycotina</taxon>
        <taxon>Eurotiomycetes</taxon>
        <taxon>Eurotiomycetidae</taxon>
        <taxon>Eurotiales</taxon>
        <taxon>Aspergillaceae</taxon>
        <taxon>Monascus</taxon>
    </lineage>
</organism>
<evidence type="ECO:0000256" key="1">
    <source>
        <dbReference type="ARBA" id="ARBA00006486"/>
    </source>
</evidence>
<keyword evidence="2" id="KW-0456">Lyase</keyword>
<evidence type="ECO:0000256" key="2">
    <source>
        <dbReference type="ARBA" id="ARBA00023239"/>
    </source>
</evidence>
<reference evidence="4 5" key="1">
    <citation type="submission" date="2019-06" db="EMBL/GenBank/DDBJ databases">
        <title>Wine fermentation using esterase from Monascus purpureus.</title>
        <authorList>
            <person name="Geng C."/>
            <person name="Zhang Y."/>
        </authorList>
    </citation>
    <scope>NUCLEOTIDE SEQUENCE [LARGE SCALE GENOMIC DNA]</scope>
    <source>
        <strain evidence="4">HQ1</strain>
    </source>
</reference>
<dbReference type="InterPro" id="IPR000581">
    <property type="entry name" value="ILV_EDD_N"/>
</dbReference>
<dbReference type="InterPro" id="IPR037237">
    <property type="entry name" value="IlvD/EDD_N"/>
</dbReference>
<name>A0A507R3H6_MONPU</name>
<dbReference type="SUPFAM" id="SSF143975">
    <property type="entry name" value="IlvD/EDD N-terminal domain-like"/>
    <property type="match status" value="1"/>
</dbReference>
<dbReference type="GO" id="GO:0009082">
    <property type="term" value="P:branched-chain amino acid biosynthetic process"/>
    <property type="evidence" value="ECO:0007669"/>
    <property type="project" value="TreeGrafter"/>
</dbReference>
<dbReference type="EMBL" id="VIFY01000002">
    <property type="protein sequence ID" value="TQB77412.1"/>
    <property type="molecule type" value="Genomic_DNA"/>
</dbReference>
<dbReference type="GO" id="GO:0005739">
    <property type="term" value="C:mitochondrion"/>
    <property type="evidence" value="ECO:0007669"/>
    <property type="project" value="TreeGrafter"/>
</dbReference>
<evidence type="ECO:0000313" key="4">
    <source>
        <dbReference type="EMBL" id="TQB77412.1"/>
    </source>
</evidence>
<evidence type="ECO:0000313" key="5">
    <source>
        <dbReference type="Proteomes" id="UP000319663"/>
    </source>
</evidence>
<dbReference type="OrthoDB" id="3851628at2759"/>
<dbReference type="AlphaFoldDB" id="A0A507R3H6"/>
<comment type="similarity">
    <text evidence="1">Belongs to the IlvD/Edd family.</text>
</comment>
<dbReference type="PANTHER" id="PTHR21000">
    <property type="entry name" value="DIHYDROXY-ACID DEHYDRATASE DAD"/>
    <property type="match status" value="1"/>
</dbReference>
<feature type="domain" description="Dihydroxy-acid/6-phosphogluconate dehydratase N-terminal" evidence="3">
    <location>
        <begin position="55"/>
        <end position="110"/>
    </location>
</feature>
<dbReference type="Pfam" id="PF00920">
    <property type="entry name" value="ILVD_EDD_N"/>
    <property type="match status" value="1"/>
</dbReference>
<accession>A0A507R3H6</accession>
<keyword evidence="5" id="KW-1185">Reference proteome</keyword>
<proteinExistence type="inferred from homology"/>
<evidence type="ECO:0000259" key="3">
    <source>
        <dbReference type="Pfam" id="PF00920"/>
    </source>
</evidence>